<dbReference type="AlphaFoldDB" id="A0A6I1MJT7"/>
<feature type="transmembrane region" description="Helical" evidence="1">
    <location>
        <begin position="12"/>
        <end position="31"/>
    </location>
</feature>
<proteinExistence type="predicted"/>
<sequence length="77" mass="9095">MFTKENNKKFIILLPITMILSFGGFFISNVIDLKSPIVIFCIVLESIFFAFVTAYTKFWYYESRALKNKDNYFNSKN</sequence>
<accession>A0A6I1MJT7</accession>
<gene>
    <name evidence="2" type="ORF">GBZ86_02765</name>
</gene>
<feature type="transmembrane region" description="Helical" evidence="1">
    <location>
        <begin position="37"/>
        <end position="60"/>
    </location>
</feature>
<reference evidence="2 3" key="1">
    <citation type="submission" date="2019-10" db="EMBL/GenBank/DDBJ databases">
        <title>The Genome Sequence of Clostridium tarantellae Isolated from Fish Brain.</title>
        <authorList>
            <person name="Bano L."/>
            <person name="Kiel M."/>
            <person name="Sales G."/>
            <person name="Doxey A.C."/>
            <person name="Mansfield M.J."/>
            <person name="Schiavone M."/>
            <person name="Rossetto O."/>
            <person name="Pirazzini M."/>
            <person name="Dobrindt U."/>
            <person name="Montecucco C."/>
        </authorList>
    </citation>
    <scope>NUCLEOTIDE SEQUENCE [LARGE SCALE GENOMIC DNA]</scope>
    <source>
        <strain evidence="2 3">DSM 3997</strain>
    </source>
</reference>
<keyword evidence="1" id="KW-0812">Transmembrane</keyword>
<evidence type="ECO:0000313" key="2">
    <source>
        <dbReference type="EMBL" id="MPQ42678.1"/>
    </source>
</evidence>
<keyword evidence="1" id="KW-1133">Transmembrane helix</keyword>
<name>A0A6I1MJT7_9CLOT</name>
<evidence type="ECO:0000256" key="1">
    <source>
        <dbReference type="SAM" id="Phobius"/>
    </source>
</evidence>
<protein>
    <submittedName>
        <fullName evidence="2">Uncharacterized protein</fullName>
    </submittedName>
</protein>
<keyword evidence="1" id="KW-0472">Membrane</keyword>
<dbReference type="EMBL" id="WHJC01000016">
    <property type="protein sequence ID" value="MPQ42678.1"/>
    <property type="molecule type" value="Genomic_DNA"/>
</dbReference>
<comment type="caution">
    <text evidence="2">The sequence shown here is derived from an EMBL/GenBank/DDBJ whole genome shotgun (WGS) entry which is preliminary data.</text>
</comment>
<dbReference type="Proteomes" id="UP000430345">
    <property type="component" value="Unassembled WGS sequence"/>
</dbReference>
<keyword evidence="3" id="KW-1185">Reference proteome</keyword>
<evidence type="ECO:0000313" key="3">
    <source>
        <dbReference type="Proteomes" id="UP000430345"/>
    </source>
</evidence>
<organism evidence="2 3">
    <name type="scientific">Clostridium tarantellae</name>
    <dbReference type="NCBI Taxonomy" id="39493"/>
    <lineage>
        <taxon>Bacteria</taxon>
        <taxon>Bacillati</taxon>
        <taxon>Bacillota</taxon>
        <taxon>Clostridia</taxon>
        <taxon>Eubacteriales</taxon>
        <taxon>Clostridiaceae</taxon>
        <taxon>Clostridium</taxon>
    </lineage>
</organism>
<dbReference type="RefSeq" id="WP_152887521.1">
    <property type="nucleotide sequence ID" value="NZ_WHJC01000016.1"/>
</dbReference>